<dbReference type="SMART" id="SM00744">
    <property type="entry name" value="RINGv"/>
    <property type="match status" value="1"/>
</dbReference>
<keyword evidence="11 15" id="KW-1133">Transmembrane helix</keyword>
<evidence type="ECO:0000256" key="3">
    <source>
        <dbReference type="ARBA" id="ARBA00004906"/>
    </source>
</evidence>
<comment type="subcellular location">
    <subcellularLocation>
        <location evidence="2">Membrane</location>
        <topology evidence="2">Multi-pass membrane protein</topology>
    </subcellularLocation>
</comment>
<feature type="transmembrane region" description="Helical" evidence="15">
    <location>
        <begin position="1036"/>
        <end position="1065"/>
    </location>
</feature>
<sequence length="1651" mass="183110">MSTADDPLHAGRSADAPDIMNDPAYATNTRHASKAAEEPDTCRICRSEGTKEEALFYPCKCSGSIKFVHQECLMEWLQHSQKKYCELCKTPFRFTKLYHPQMPRSLPTTVFLRRAILHMFRQFVTYCRGMAVFVLWLFGLPWMMRFVWWSLFWLGDLGWLRDAQIIGAAHALDSGITATSDPTEPSAATSLSNSTASAALLPPILAPFSQTLNLSAGEPLALSFVRKYLANVFSSSDSTKPSRANSSSFNITVEALRANKQSSVLSELGLFESLRTASPTLHRAFLDIIEGQIITLSVVVAFILIFLIREWVVQQQPLLNMAALNQHAHDAANQADQHVEVGPVQLPEDPDSEWSDSEEEDNDPDEREENDEDREERSQAREIIKKLPPEIRRAIKRNNLTEVVDIINGLPAEEAANAKKILRERSHVLNGPLADSGAVSSGAGPAGPTDRNHEIQLDQSVAYSEAESSSPSRRPAMPDRGRSFAATEIRRSLEENASVPSGDAVEADREETDKESESDNSSESWQQVDRSESKGKEKSRGDGPPIEWSFDDSTDSGKTDESDRLNPSLASHAAAKGSDEGDQDRESTRLQSDANEKREPPDDTFSATEPSNNPFHPDYDGDAFDGSSGAATPLRVDPVDGLPENAPQDAPVRQEGLAERLFDWFWGDVAPVNGGGADFGENDEHVVQNLADELPFVPFAQALPIDADEADEAPGGQVQDPEVVAAAVQAGVDLDPDAADDAEDLEGILELIGMQGPIMGLVQNLLFCGFLIAATVTCAVWLPYLWGKLVLLLMGNPITMMLKVPLRLISGLADLVVDGFLFSFGWVAYLVSVAVRMVFHGPPLPVWVSQTGNQTHAIDSIALPAKALAENASIRLGKTLASSAFNESDILLFSLYSHASLRMIQATLSDTMAQAGNMMVFFWQGLTGLTPRTFGTAITKTIPEVLAGANSSVSNWVRLVFSPPTSSNFPMMTLDLSSNMAPADPELAYWSASDRTITVFTGYAFFALMGAFYLQRGKPFTRSEKGKRIERALLDLLSQAGGVVKVIIVISIEMLAFPLFCGLLLDFALLPLFESGTFASRLAFMMDRPWTSGFVHWFIGTCYMFHFALFVSMCRKIMRTGVLYFIRDPDDPSFHPVRDVLERSISTQLRKIAFSAIVYGALIMLCLGGVVWGLFYAFDSVLPIHWTSSESPLEFPLDILFYNFFTPFIVKYTRPTDGLHAMYKWWFRSCARFLRLSDFLFGDNRKDEEGHHVRRSWASWLKRSTGNVEEPVIGETRKQLADDRETEVYFLRDGKYVLAPASDQVRISKGTPVFINIEDAEIHVRLHGTQAGEGTQSNNTTMIIATPKDKFTKVYIPPWFRIRIGLFIFTIWLFAAATGVGVTILPLIFGRHICTLFFAPASRVNDIYAFSLGIYSLGGTLYAGVHLPQLAAYLRSTIHPTAGTTAAHILNLVQSRLAQLARILYVYSALGIVLPILFATVLEFYVLIPLHTYLGPTGHQHVIHLIQDWTLGILYVRIALRVVMWNRDSRFARAAQAVVADGYLNPNARLATRCFVLPVALLFGIVLLTPGLVAAVANMTVFREEGEEGKVRVWRYTYPVMMVAGMHLWVIVLLQRATERWRSRIRDEVYLIGERLHNFGERKPPGQTARP</sequence>
<dbReference type="InterPro" id="IPR011016">
    <property type="entry name" value="Znf_RING-CH"/>
</dbReference>
<keyword evidence="8 13" id="KW-0863">Zinc-finger</keyword>
<feature type="region of interest" description="Disordered" evidence="14">
    <location>
        <begin position="431"/>
        <end position="651"/>
    </location>
</feature>
<feature type="transmembrane region" description="Helical" evidence="15">
    <location>
        <begin position="1502"/>
        <end position="1520"/>
    </location>
</feature>
<evidence type="ECO:0000256" key="11">
    <source>
        <dbReference type="ARBA" id="ARBA00022989"/>
    </source>
</evidence>
<accession>A0A6G1GXF1</accession>
<keyword evidence="6 15" id="KW-0812">Transmembrane</keyword>
<evidence type="ECO:0000256" key="2">
    <source>
        <dbReference type="ARBA" id="ARBA00004141"/>
    </source>
</evidence>
<feature type="compositionally biased region" description="Basic and acidic residues" evidence="14">
    <location>
        <begin position="529"/>
        <end position="541"/>
    </location>
</feature>
<evidence type="ECO:0000259" key="17">
    <source>
        <dbReference type="PROSITE" id="PS51292"/>
    </source>
</evidence>
<dbReference type="Pfam" id="PF23113">
    <property type="entry name" value="MARCHF6_C"/>
    <property type="match status" value="1"/>
</dbReference>
<dbReference type="PROSITE" id="PS50089">
    <property type="entry name" value="ZF_RING_2"/>
    <property type="match status" value="1"/>
</dbReference>
<keyword evidence="7" id="KW-0479">Metal-binding</keyword>
<evidence type="ECO:0000256" key="14">
    <source>
        <dbReference type="SAM" id="MobiDB-lite"/>
    </source>
</evidence>
<dbReference type="Pfam" id="PF08564">
    <property type="entry name" value="CDC37_C"/>
    <property type="match status" value="1"/>
</dbReference>
<keyword evidence="9" id="KW-0833">Ubl conjugation pathway</keyword>
<feature type="compositionally biased region" description="Basic and acidic residues" evidence="14">
    <location>
        <begin position="476"/>
        <end position="494"/>
    </location>
</feature>
<proteinExistence type="predicted"/>
<dbReference type="FunFam" id="3.30.40.10:FF:000287">
    <property type="entry name" value="RING finger membrane protein"/>
    <property type="match status" value="1"/>
</dbReference>
<feature type="transmembrane region" description="Helical" evidence="15">
    <location>
        <begin position="1464"/>
        <end position="1490"/>
    </location>
</feature>
<dbReference type="EC" id="2.3.2.27" evidence="4"/>
<feature type="domain" description="RING-CH-type" evidence="17">
    <location>
        <begin position="34"/>
        <end position="95"/>
    </location>
</feature>
<evidence type="ECO:0000259" key="16">
    <source>
        <dbReference type="PROSITE" id="PS50089"/>
    </source>
</evidence>
<dbReference type="PANTHER" id="PTHR13145">
    <property type="entry name" value="SSM4 PROTEIN"/>
    <property type="match status" value="1"/>
</dbReference>
<evidence type="ECO:0000256" key="10">
    <source>
        <dbReference type="ARBA" id="ARBA00022833"/>
    </source>
</evidence>
<feature type="transmembrane region" description="Helical" evidence="15">
    <location>
        <begin position="1596"/>
        <end position="1614"/>
    </location>
</feature>
<dbReference type="InterPro" id="IPR013873">
    <property type="entry name" value="Cdc37_C"/>
</dbReference>
<dbReference type="CDD" id="cd16702">
    <property type="entry name" value="RING_CH-C4HC3_MARCH6"/>
    <property type="match status" value="1"/>
</dbReference>
<dbReference type="GO" id="GO:0008270">
    <property type="term" value="F:zinc ion binding"/>
    <property type="evidence" value="ECO:0007669"/>
    <property type="project" value="UniProtKB-KW"/>
</dbReference>
<dbReference type="GO" id="GO:0005789">
    <property type="term" value="C:endoplasmic reticulum membrane"/>
    <property type="evidence" value="ECO:0007669"/>
    <property type="project" value="TreeGrafter"/>
</dbReference>
<evidence type="ECO:0000313" key="19">
    <source>
        <dbReference type="Proteomes" id="UP000800041"/>
    </source>
</evidence>
<feature type="transmembrane region" description="Helical" evidence="15">
    <location>
        <begin position="1195"/>
        <end position="1213"/>
    </location>
</feature>
<feature type="compositionally biased region" description="Low complexity" evidence="14">
    <location>
        <begin position="434"/>
        <end position="447"/>
    </location>
</feature>
<organism evidence="18 19">
    <name type="scientific">Aulographum hederae CBS 113979</name>
    <dbReference type="NCBI Taxonomy" id="1176131"/>
    <lineage>
        <taxon>Eukaryota</taxon>
        <taxon>Fungi</taxon>
        <taxon>Dikarya</taxon>
        <taxon>Ascomycota</taxon>
        <taxon>Pezizomycotina</taxon>
        <taxon>Dothideomycetes</taxon>
        <taxon>Pleosporomycetidae</taxon>
        <taxon>Aulographales</taxon>
        <taxon>Aulographaceae</taxon>
    </lineage>
</organism>
<feature type="transmembrane region" description="Helical" evidence="15">
    <location>
        <begin position="1152"/>
        <end position="1175"/>
    </location>
</feature>
<feature type="domain" description="RING-type" evidence="16">
    <location>
        <begin position="42"/>
        <end position="89"/>
    </location>
</feature>
<dbReference type="Pfam" id="PF12906">
    <property type="entry name" value="RINGv"/>
    <property type="match status" value="1"/>
</dbReference>
<feature type="region of interest" description="Disordered" evidence="14">
    <location>
        <begin position="1"/>
        <end position="32"/>
    </location>
</feature>
<feature type="transmembrane region" description="Helical" evidence="15">
    <location>
        <begin position="997"/>
        <end position="1015"/>
    </location>
</feature>
<dbReference type="EMBL" id="ML977162">
    <property type="protein sequence ID" value="KAF1985494.1"/>
    <property type="molecule type" value="Genomic_DNA"/>
</dbReference>
<evidence type="ECO:0000256" key="1">
    <source>
        <dbReference type="ARBA" id="ARBA00000900"/>
    </source>
</evidence>
<evidence type="ECO:0000256" key="6">
    <source>
        <dbReference type="ARBA" id="ARBA00022692"/>
    </source>
</evidence>
<name>A0A6G1GXF1_9PEZI</name>
<reference evidence="18" key="1">
    <citation type="journal article" date="2020" name="Stud. Mycol.">
        <title>101 Dothideomycetes genomes: a test case for predicting lifestyles and emergence of pathogens.</title>
        <authorList>
            <person name="Haridas S."/>
            <person name="Albert R."/>
            <person name="Binder M."/>
            <person name="Bloem J."/>
            <person name="Labutti K."/>
            <person name="Salamov A."/>
            <person name="Andreopoulos B."/>
            <person name="Baker S."/>
            <person name="Barry K."/>
            <person name="Bills G."/>
            <person name="Bluhm B."/>
            <person name="Cannon C."/>
            <person name="Castanera R."/>
            <person name="Culley D."/>
            <person name="Daum C."/>
            <person name="Ezra D."/>
            <person name="Gonzalez J."/>
            <person name="Henrissat B."/>
            <person name="Kuo A."/>
            <person name="Liang C."/>
            <person name="Lipzen A."/>
            <person name="Lutzoni F."/>
            <person name="Magnuson J."/>
            <person name="Mondo S."/>
            <person name="Nolan M."/>
            <person name="Ohm R."/>
            <person name="Pangilinan J."/>
            <person name="Park H.-J."/>
            <person name="Ramirez L."/>
            <person name="Alfaro M."/>
            <person name="Sun H."/>
            <person name="Tritt A."/>
            <person name="Yoshinaga Y."/>
            <person name="Zwiers L.-H."/>
            <person name="Turgeon B."/>
            <person name="Goodwin S."/>
            <person name="Spatafora J."/>
            <person name="Crous P."/>
            <person name="Grigoriev I."/>
        </authorList>
    </citation>
    <scope>NUCLEOTIDE SEQUENCE</scope>
    <source>
        <strain evidence="18">CBS 113979</strain>
    </source>
</reference>
<feature type="transmembrane region" description="Helical" evidence="15">
    <location>
        <begin position="1364"/>
        <end position="1387"/>
    </location>
</feature>
<dbReference type="GO" id="GO:0061630">
    <property type="term" value="F:ubiquitin protein ligase activity"/>
    <property type="evidence" value="ECO:0007669"/>
    <property type="project" value="UniProtKB-EC"/>
</dbReference>
<keyword evidence="10" id="KW-0862">Zinc</keyword>
<dbReference type="InterPro" id="IPR056521">
    <property type="entry name" value="MARCHF6-like_C"/>
</dbReference>
<dbReference type="SUPFAM" id="SSF57850">
    <property type="entry name" value="RING/U-box"/>
    <property type="match status" value="1"/>
</dbReference>
<feature type="compositionally biased region" description="Acidic residues" evidence="14">
    <location>
        <begin position="348"/>
        <end position="374"/>
    </location>
</feature>
<comment type="pathway">
    <text evidence="3">Protein modification; protein ubiquitination.</text>
</comment>
<feature type="transmembrane region" description="Helical" evidence="15">
    <location>
        <begin position="764"/>
        <end position="784"/>
    </location>
</feature>
<feature type="compositionally biased region" description="Basic and acidic residues" evidence="14">
    <location>
        <begin position="584"/>
        <end position="601"/>
    </location>
</feature>
<feature type="transmembrane region" description="Helical" evidence="15">
    <location>
        <begin position="1555"/>
        <end position="1576"/>
    </location>
</feature>
<evidence type="ECO:0000256" key="5">
    <source>
        <dbReference type="ARBA" id="ARBA00022679"/>
    </source>
</evidence>
<keyword evidence="5" id="KW-0808">Transferase</keyword>
<evidence type="ECO:0000256" key="12">
    <source>
        <dbReference type="ARBA" id="ARBA00023136"/>
    </source>
</evidence>
<protein>
    <recommendedName>
        <fullName evidence="4">RING-type E3 ubiquitin transferase</fullName>
        <ecNumber evidence="4">2.3.2.27</ecNumber>
    </recommendedName>
</protein>
<evidence type="ECO:0000256" key="13">
    <source>
        <dbReference type="PROSITE-ProRule" id="PRU00175"/>
    </source>
</evidence>
<dbReference type="PANTHER" id="PTHR13145:SF0">
    <property type="entry name" value="E3 UBIQUITIN-PROTEIN LIGASE MARCHF6"/>
    <property type="match status" value="1"/>
</dbReference>
<evidence type="ECO:0000256" key="8">
    <source>
        <dbReference type="ARBA" id="ARBA00022771"/>
    </source>
</evidence>
<feature type="transmembrane region" description="Helical" evidence="15">
    <location>
        <begin position="1407"/>
        <end position="1425"/>
    </location>
</feature>
<dbReference type="GO" id="GO:0036503">
    <property type="term" value="P:ERAD pathway"/>
    <property type="evidence" value="ECO:0007669"/>
    <property type="project" value="TreeGrafter"/>
</dbReference>
<feature type="compositionally biased region" description="Low complexity" evidence="14">
    <location>
        <begin position="464"/>
        <end position="475"/>
    </location>
</feature>
<keyword evidence="12 15" id="KW-0472">Membrane</keyword>
<comment type="catalytic activity">
    <reaction evidence="1">
        <text>S-ubiquitinyl-[E2 ubiquitin-conjugating enzyme]-L-cysteine + [acceptor protein]-L-lysine = [E2 ubiquitin-conjugating enzyme]-L-cysteine + N(6)-ubiquitinyl-[acceptor protein]-L-lysine.</text>
        <dbReference type="EC" id="2.3.2.27"/>
    </reaction>
</comment>
<evidence type="ECO:0000256" key="4">
    <source>
        <dbReference type="ARBA" id="ARBA00012483"/>
    </source>
</evidence>
<evidence type="ECO:0000313" key="18">
    <source>
        <dbReference type="EMBL" id="KAF1985494.1"/>
    </source>
</evidence>
<feature type="region of interest" description="Disordered" evidence="14">
    <location>
        <begin position="343"/>
        <end position="382"/>
    </location>
</feature>
<feature type="transmembrane region" description="Helical" evidence="15">
    <location>
        <begin position="1094"/>
        <end position="1114"/>
    </location>
</feature>
<dbReference type="Gene3D" id="3.30.40.10">
    <property type="entry name" value="Zinc/RING finger domain, C3HC4 (zinc finger)"/>
    <property type="match status" value="1"/>
</dbReference>
<dbReference type="InterPro" id="IPR001841">
    <property type="entry name" value="Znf_RING"/>
</dbReference>
<evidence type="ECO:0000256" key="7">
    <source>
        <dbReference type="ARBA" id="ARBA00022723"/>
    </source>
</evidence>
<dbReference type="PROSITE" id="PS51292">
    <property type="entry name" value="ZF_RING_CH"/>
    <property type="match status" value="1"/>
</dbReference>
<feature type="compositionally biased region" description="Basic and acidic residues" evidence="14">
    <location>
        <begin position="555"/>
        <end position="564"/>
    </location>
</feature>
<feature type="transmembrane region" description="Helical" evidence="15">
    <location>
        <begin position="123"/>
        <end position="144"/>
    </location>
</feature>
<dbReference type="Proteomes" id="UP000800041">
    <property type="component" value="Unassembled WGS sequence"/>
</dbReference>
<evidence type="ECO:0000256" key="15">
    <source>
        <dbReference type="SAM" id="Phobius"/>
    </source>
</evidence>
<evidence type="ECO:0000256" key="9">
    <source>
        <dbReference type="ARBA" id="ARBA00022786"/>
    </source>
</evidence>
<dbReference type="InterPro" id="IPR013083">
    <property type="entry name" value="Znf_RING/FYVE/PHD"/>
</dbReference>
<gene>
    <name evidence="18" type="ORF">K402DRAFT_379331</name>
</gene>
<keyword evidence="19" id="KW-1185">Reference proteome</keyword>
<dbReference type="OrthoDB" id="1108038at2759"/>
<feature type="compositionally biased region" description="Polar residues" evidence="14">
    <location>
        <begin position="605"/>
        <end position="614"/>
    </location>
</feature>